<dbReference type="InterPro" id="IPR046346">
    <property type="entry name" value="Aminoacid_DH-like_N_sf"/>
</dbReference>
<sequence>MSAAHLPPAPGDYDTSHSTTVRKYNRTYGLVPPAVESLDVQASRCLKQLERRPQSIDKYLYLSSLRNTNVHLFYRLVTQHIKDMAPLIYTPTVGDGCLQWSHNYVQPEGLYISYSDRGHIASVLHNWPQVNVEITVVTDGSRILGLGDLGINGMGIPVGKLSLYVACAGIRPEATLPLMLDLGTGNKSLREDPLYMGSRREKVSAQEEKEFLDELMVALTEKWPGIVIQFEDFKNPFPALETYGGKYTCFNDDIQGTGAVVLAGIISAVKRTGVPVKDQRAVFFGAGSAGVGVAKQIVEYFMREGLTEDEARRCFWLVDTKGLVTNDRGDKLAEHKIYFSRDDNAGKQYKTLEEVVDHVRPTILMGLSTIGGAFTPDMLTKMGQWNEHPIIFPLSNPSANSECTFEDALKHTNYKALFASGSPFASIEHDGKLETPGQGNNMYVFPGIGLGTILSKATTITQSMIYASATSLSTSLHPSEVSQGWLYPELARIRDVSVIVAMGVIKAAQEAGVDREQSIKGMGNEELEKWVRSKMYDPTTETQRVEEEVQGLTDPSKWGGNRGSHLPKDDRTMWNRFSGKPHDSNYDLPSQSIRRDDDEQRPRAHRSDSIASSNSNKKFSSRADDRAPRGFNPTSTSYSSTTRGQYPGAASASIASSYATASGNNNCEPYVAPGLVRNASLADQMQRSKSSRSSRDQDEAREIKDKKRDKTDIFDGRDQDIERQRKRDKRDKKGRSLRRSENGLDEEVGSSRGPDDFPDQVASSGFSQFPGQNDGAIPGPNGAAPEHPAMSSHVQDQFPGQFPTQSSAPYRPPLAASEGGPGLAAEYYGDDGQSVAEQPGNRANTPSLIIGAEPHLQPALAVAAPPPEPSASGAVGAAASFFSGEFEEDEAASTHGQQNASTYVTSQIRPNSNHHSSSAPIIPTIGGTAIGSAAGYLIDSQTSTHQQRTDHKSSIGGAPSEYSAVTTQRPPSQTQASQYSSKSQPPMLGKQSSQSSNTPIYATGAAGATGLAAAAAYEHNHHSLDHNVSSAPQYSTTSMAQRHRNNGPFGALLDFFKDPEGVAQFEEYSQIIGVCRNCFAPGSSTRDAPRKHLYGRRQSNERYGSSTRVDKDSRYYSSDNEGRRKSNKSWQAAGLPGYGLAKLGESLFQEKNDYDDTYSVKNGRFSPDGGDRRARRRSRSKERFEIEITGDGKSDRKEPRNDTSTGTKRLTYSTGRQSGTRSRSRDRKTGLTEAAIGAAPETSAVASSSRRRSRSPKRTSVKGKHKGQEASPERRHKTKKKKKRDRSFFGFGNGSSSSSSVDLAYTGGQDKHRSIKRSNGKSKDDKKAEAALLGLGAAAAALALNDSRQGHRKNGVRELVGAKKTKGHDGHGSGQAHRPKKSYGNLDDELWESAAEDDYESIDSDLAYGAPVRRDSRASFSSKSSGTNKWGWRWGSKKNRRASSPRRKSSDHSSFPPVASATRSSLTGAAMTPQDQPQGSAMDSTSSLPLQHVYPVPTSDPSRFDVGREGSIVSSSRPVMSSRPEAVPLQHPRPIAPVSASIYSSQTAYDHSHSAPSGPAVFSQTPYHHHPGTSDDRHSTHEASIPGSFPRVEQPADDTARDFRIRRRDTSPGRFGEDSISSSMAPPRRTSVRDESSAVRFDLTEEQEERDRRERRRKRKEDKERREAEEQEQVEKDRRVSRERSSRKLGSNTKPEEVLEKSFEKSWAGPAAAGVIGAAIGAAAATDRSRSEETREERRERRRKERELENEEDALSKSERRRRQRERDDQEAAIKERGNLPDENSASRGYVDHEERSPEKQDMSVWQEAASTKRSSVHENYGAFFTPLELLNKSSDQIKITSANADADIDMEQVPQIVTVEPKRIRDLSDSPAFSLVDTDDKIDPSKLSFPWQVPKLRLVEPTPPSTRGSTPIPQPKDAGDEGFEEPRKEPSSSKVKWGDDQTHEYTIIAPKEDHDESVEPSSGDMSVPDPVDLSSSTHERDLPDHEMHPRNDSTMESSSAIYGEDAAFAATLAASAEDAGFDPSIVINNPTYRRRDSPPGSNENSMPGGFDDENEPRLHKKDRKRKEKASRRQSRNDGPNGRDDDTIVQDIISQVEESEFQPPNQVPLEKLDDEWEKPKKTRSRKSKKSQKGSESRDDLFETSETTSKALDSESRDVYESPTEDVRSIESISNKAESGRKSRKKSKRNSTGFDDAASTVPSPSTNEASKDPNSEPKEKRKGSIWDRVLGKSPGSLPQEDGAKDVTDQSILKDFGEPKMKSKKTEERKSSRDGDDNHDSKDRSSIGGTVPQVSGRISQDLPVKVYTPVPSGRAYSKELLNNSQDHGTSLPPLFSDAGSVAQYLDRGIKAEQVEEKQPESFLGMRPEPPPPPDTRAESEALSDLSETTSLPATPHAESETQSRRFSDAETSSPTQTTAALPSSPTAVPFHFRRPGRSSSTARSLSQTPFSSNKSATDLTPKQKTRPRSTEFKSSKEIRPLWPVERHRLHQEPNADETYPSLPSSHTTSRSSSVHNLEGSEHHQRGPSGLNEAEHEPIQSAPVTSTDSHPIQSDLLESQLATSPTASSFQDSRTVKDLLSPQASRDSSPKVSAEENPHESSSTLKSAVLGAVLGGPAAVALNEPIQNNAPILQDLFREENEDFEHALDDMVLDTIAYPSYNNALGQGEDFVPQKTRKGKKNKRKAGQFQQETVQPSFGGAVEAKPSTNSIDVELLSPGTTRQIQEQDAQDAVDSWFPSVLPSSKGKKGKKGKSRGLAERSPEENGPFPDTYEPPRDNLKNTVPAGGQESDILTRQMSREQIVDIMTAVAQDANKDEKKASQSATAVVQEPFETLAEENRSESKVKEDNKGQEDLPQDGLQTKTFSKDGFPQEDLPQDGLAQDNLPQSGLQQETLPKNEPTHSELPQLENNQETLPQGDFPLVNLPRDDFSHSQDPQRGSLLSSSAPDQITFTDPFLKQSHRNVLESPKANPASQEELDPGDSTKAISPLLELSPRATPLPNVDDDHDLLDERLEIPVSTSLDRSDDKEMEIAAGNPLDVPHIHDLSAVLPELQKQAQDLTSQAEQVDPGDYSAVPSKKKSKKSKKAKQSCSVEENEQTEIQKMDGPLPSVNTSTTLEEDWPKDSNDEPAMKVLQEKSETLDDGWEGSTSKKKGKKGKVTKQSISVENSKATEIQRRQQSLPYMAASEAPEDHEARKLIDESAVDVSQSKTEPLEDEWTASNDNRKGKKVERQRSKTSSLGLSPDETEHQFERQPDARDDMNDRALSLATTRTSQEVGAMLGLDETEASIEGESKEAFPIESQAEHNLRKPSEDHISGSYEQKMPVSYEPETPHSKDAPEKAQDDEIFLNLHTPVAGTNAAQRVQDILVGENNAESTTDAKREAMVASTSMEEKATDRPIKEDELVGDAPKKKKKSKKGKKNETFSWDEPEIKPETTEPAEVSDPPGATNTPLEQEPAPDRPMEENELDRDAPKKRRKGKKGKKNEAFSWDEPETKPETTEPAGDPGPPGAMNTPLEQESAADRVIEVDELDRDTLKKKKKGKRGRKNEEYSLDEPDIMKPAEPSDLPAAMNPYSLEQEPAVKAIDEVFSKQSKKDKKNKRSRRNGVSRAVSDFRDGDEPNIIPIEVPQDDDKTEDLPPSASDFQEEIEPSIILTEVPQDDNKVEDLREITRDSRDEVEPSVVPTEVLQDDGQVEERSAVDRQLVTRDVREANEPNCVPTEALQDDDKMEDLPAVGMPRMRAEIGAPGEVVEPAVTTKSAQGNENEESREAPLEQEQDLMPPKGKKDREKTKNSKKSNALSPDDCEDPALGHGQIAEIKALETDEIEHMTPSSVKVVDEPEKTVQKTQLEQQEEDYTLPTNEKDEKKSKNFVAFSLDSDVSPTLEDEPVSKPENLEKESLKQTPPSSADTVKEPGKCVEGLPEETKDREETEEAQPFEWKNEDITAQSEQETAQELNKDSEIDSKVNPLNAWGDLVMVGGRGEEPMHGYFDSVSAHAAASDIPHKATSSVESSPEQPTVASEEITAYRANEMKSNIVSAAETDNDSLYSVKLSKKNEKRTKKALPLTWEEDGLSQEPRAVLTESSATEDLGEPSIIPVSQESGSWSKPEISAEEIVPTEIVQPGMRSEEDQRYQGSVLEDPPSQARDDIHTMVEAEQEESFANGERTKTEKLSIYEPEEDRSAADDKELAWVTATSAVQGNEHPSKQQPRDDLSTAGEIRSKQEESAGGMKRDQTPILTESGMIEEAKDEELLWDVSVQRAEEPEKQDKDGQWGELIVGNLSSSAAQEAARETAKTVRNTESITDLEPLRGTNIDQPNPPGGVKRLDAQEQRDDNNEEYEKELERALPNTEPVAGLEPLGGPDIDKPIPAVEVAMLDAQEQRDYNEEYAKELERALPNTEPVADLEPLGGPDIDKPIPAVEVEMLDAQEQRDYNEEYAKELERQLSPLQEGERADPSRDEAHTPVFSQSSIGSVMERPYEEEHRPLARPPALEDIIEESRSRSASVHGSPVDQEDDYSPVKSTKKGKKGKKGKKSKKQQPIIWEDETATPPPEPESDQRAKPSIRSTEAPGSRDTDAARPLELEEPIDQRSLEDRTIASPTGYLDTADNNYLIENDGSDDYFNIPPSRPAEEDVGREDTHEFRRALSTGPPCSSRDRSPAREPQIDQDGHLRDDAVTAYDRDGKLRSLATDFHDKLRTEVEPAEEQVKDNCDPAPLKSTKKGKKASAREPSPQTLGQESLMDQPQDLETPTMDTLNERSTSQQHFLQSSSHEDELSSVAEGRPISRGRSGSRELVAAAVGLGVGALAAGSLSKRDSRKEGIPGEKAKEARRGTDFEAEIGEPENPLDRGGMDVEEQEHRQTSESERATRAWEHHQATSSRNYEAAASHPFVGDLGQSSETPKYRDSAIYISGSPMISEEIPYHRAVRDSGYPDTEASPIVGDELENPDDPTELESGVAAGEMVEHVQHRHSRAHETDQRQRSTSSNPSEKSVEANSDHDVSVSRPKERRKRSRRRSGTAYDSDDSADSGFDIQRRRRRQAMVAEPREPSPVSSTTKDRSSALFDTSPSAREETIAKPQDQAVSPRYNPVGEEPTWSFDREESPPQRSSEVSRGGRSGNIPAFAPESTDHDISTGNEDTGMSLFGGPQSYENDLPSLSRSPRSSESRGRRRLNTISEDSADGSPLHKKDKRAVSDVGSPESGVKGRRMRSPSVEDDVAGEYVSTHDPISRPPWPAADEEKRAVDERSRSRNSDQLSTLSSHHSALPGVTPRHREDEYRTASAASMRSESSIYAIIRTPDQVRSASGLSCRSSGTPPLRRVDRSASGDLRGASKKSEAKYRAKSSSELDIGIPSSSTYDPVTDKGKSRADMADVYEGWGDVRGQSPMSPTRPPSMRKRQSMQLLDLETRLDQIVSENRLLASQKLTVEKALQEQARDHSQERHAYEEAMQEQKIYLTRKDSELSELKQIIEQLHNQAAHLTEVNEGLASSRGVDEEHEQRYNQLRAEHAHTHEQWQQSTKELGDLKEQHTQLSTGMEDIVRHEVTVALEEKNSELRQLQSELENAKQQVRNLQQQLLASRNSDDFVERDEDYFDSQCQSLCQHVQQWVLRFSKFSDMKACYLASEVRDEKVVDRMENAILDGSDVDDYLSDRVKRRDVFMSVVMTMVWEFIFTRYLFGMDREQRQKLKNLEKTLQEVGPISAVHKWRATTLTLLMKREAFENQRATDTEAVVHEIYDTLATFLPPPSHLVGQIQDSLRKVIDTAADLSIEMRTQRAEYSMLPPLQPEYDTNGDLARKVYFSALTMNERSGATSSNEALQEQHAVVRMVLFPLVVKNEDDDEQIVVCPAQVLTAEGSKGKKTVRVMSAQGGRSEASFAGSDVRMEGGMI</sequence>
<feature type="region of interest" description="Disordered" evidence="6">
    <location>
        <begin position="4802"/>
        <end position="4881"/>
    </location>
</feature>
<feature type="compositionally biased region" description="Basic and acidic residues" evidence="6">
    <location>
        <begin position="4447"/>
        <end position="4459"/>
    </location>
</feature>
<feature type="compositionally biased region" description="Low complexity" evidence="6">
    <location>
        <begin position="1288"/>
        <end position="1300"/>
    </location>
</feature>
<organism evidence="9 10">
    <name type="scientific">Letharia lupina</name>
    <dbReference type="NCBI Taxonomy" id="560253"/>
    <lineage>
        <taxon>Eukaryota</taxon>
        <taxon>Fungi</taxon>
        <taxon>Dikarya</taxon>
        <taxon>Ascomycota</taxon>
        <taxon>Pezizomycotina</taxon>
        <taxon>Lecanoromycetes</taxon>
        <taxon>OSLEUM clade</taxon>
        <taxon>Lecanoromycetidae</taxon>
        <taxon>Lecanorales</taxon>
        <taxon>Lecanorineae</taxon>
        <taxon>Parmeliaceae</taxon>
        <taxon>Letharia</taxon>
    </lineage>
</organism>
<dbReference type="SUPFAM" id="SSF51735">
    <property type="entry name" value="NAD(P)-binding Rossmann-fold domains"/>
    <property type="match status" value="1"/>
</dbReference>
<dbReference type="SMART" id="SM01274">
    <property type="entry name" value="malic"/>
    <property type="match status" value="1"/>
</dbReference>
<comment type="cofactor">
    <cofactor evidence="1">
        <name>Mn(2+)</name>
        <dbReference type="ChEBI" id="CHEBI:29035"/>
    </cofactor>
</comment>
<feature type="region of interest" description="Disordered" evidence="6">
    <location>
        <begin position="1156"/>
        <end position="1327"/>
    </location>
</feature>
<comment type="caution">
    <text evidence="9">The sequence shown here is derived from an EMBL/GenBank/DDBJ whole genome shotgun (WGS) entry which is preliminary data.</text>
</comment>
<feature type="compositionally biased region" description="Basic and acidic residues" evidence="6">
    <location>
        <begin position="1661"/>
        <end position="1686"/>
    </location>
</feature>
<feature type="region of interest" description="Disordered" evidence="6">
    <location>
        <begin position="1344"/>
        <end position="1389"/>
    </location>
</feature>
<feature type="compositionally biased region" description="Basic and acidic residues" evidence="6">
    <location>
        <begin position="593"/>
        <end position="608"/>
    </location>
</feature>
<feature type="compositionally biased region" description="Basic and acidic residues" evidence="6">
    <location>
        <begin position="1181"/>
        <end position="1201"/>
    </location>
</feature>
<feature type="compositionally biased region" description="Polar residues" evidence="6">
    <location>
        <begin position="5297"/>
        <end position="5310"/>
    </location>
</feature>
<feature type="compositionally biased region" description="Polar residues" evidence="6">
    <location>
        <begin position="3052"/>
        <end position="3062"/>
    </location>
</feature>
<feature type="compositionally biased region" description="Basic and acidic residues" evidence="6">
    <location>
        <begin position="2395"/>
        <end position="2406"/>
    </location>
</feature>
<feature type="region of interest" description="Disordered" evidence="6">
    <location>
        <begin position="5373"/>
        <end position="5392"/>
    </location>
</feature>
<feature type="compositionally biased region" description="Polar residues" evidence="6">
    <location>
        <begin position="632"/>
        <end position="644"/>
    </location>
</feature>
<feature type="compositionally biased region" description="Polar residues" evidence="6">
    <location>
        <begin position="4728"/>
        <end position="4766"/>
    </location>
</feature>
<feature type="compositionally biased region" description="Basic and acidic residues" evidence="6">
    <location>
        <begin position="3187"/>
        <end position="3197"/>
    </location>
</feature>
<feature type="compositionally biased region" description="Basic residues" evidence="6">
    <location>
        <begin position="1274"/>
        <end position="1285"/>
    </location>
</feature>
<feature type="region of interest" description="Disordered" evidence="6">
    <location>
        <begin position="4426"/>
        <end position="4787"/>
    </location>
</feature>
<evidence type="ECO:0000313" key="10">
    <source>
        <dbReference type="Proteomes" id="UP000593566"/>
    </source>
</evidence>
<keyword evidence="4" id="KW-0560">Oxidoreductase</keyword>
<dbReference type="InterPro" id="IPR036291">
    <property type="entry name" value="NAD(P)-bd_dom_sf"/>
</dbReference>
<feature type="compositionally biased region" description="Polar residues" evidence="6">
    <location>
        <begin position="609"/>
        <end position="618"/>
    </location>
</feature>
<dbReference type="GO" id="GO:0051287">
    <property type="term" value="F:NAD binding"/>
    <property type="evidence" value="ECO:0007669"/>
    <property type="project" value="InterPro"/>
</dbReference>
<feature type="compositionally biased region" description="Basic and acidic residues" evidence="6">
    <location>
        <begin position="4426"/>
        <end position="4440"/>
    </location>
</feature>
<feature type="compositionally biased region" description="Polar residues" evidence="6">
    <location>
        <begin position="2881"/>
        <end position="2892"/>
    </location>
</feature>
<feature type="coiled-coil region" evidence="5">
    <location>
        <begin position="5423"/>
        <end position="5478"/>
    </location>
</feature>
<dbReference type="Pfam" id="PF03949">
    <property type="entry name" value="Malic_M"/>
    <property type="match status" value="1"/>
</dbReference>
<feature type="compositionally biased region" description="Polar residues" evidence="6">
    <location>
        <begin position="3159"/>
        <end position="3178"/>
    </location>
</feature>
<feature type="compositionally biased region" description="Basic and acidic residues" evidence="6">
    <location>
        <begin position="3289"/>
        <end position="3313"/>
    </location>
</feature>
<feature type="compositionally biased region" description="Basic and acidic residues" evidence="6">
    <location>
        <begin position="2345"/>
        <end position="2357"/>
    </location>
</feature>
<evidence type="ECO:0000256" key="1">
    <source>
        <dbReference type="ARBA" id="ARBA00001936"/>
    </source>
</evidence>
<feature type="compositionally biased region" description="Basic and acidic residues" evidence="6">
    <location>
        <begin position="4321"/>
        <end position="4331"/>
    </location>
</feature>
<feature type="compositionally biased region" description="Basic and acidic residues" evidence="6">
    <location>
        <begin position="2466"/>
        <end position="2491"/>
    </location>
</feature>
<feature type="region of interest" description="Disordered" evidence="6">
    <location>
        <begin position="4050"/>
        <end position="4362"/>
    </location>
</feature>
<feature type="compositionally biased region" description="Basic residues" evidence="6">
    <location>
        <begin position="2120"/>
        <end position="2131"/>
    </location>
</feature>
<feature type="compositionally biased region" description="Basic and acidic residues" evidence="6">
    <location>
        <begin position="3455"/>
        <end position="3469"/>
    </location>
</feature>
<feature type="compositionally biased region" description="Basic and acidic residues" evidence="6">
    <location>
        <begin position="4257"/>
        <end position="4269"/>
    </location>
</feature>
<keyword evidence="3 4" id="KW-0479">Metal-binding</keyword>
<evidence type="ECO:0000259" key="8">
    <source>
        <dbReference type="SMART" id="SM01274"/>
    </source>
</evidence>
<feature type="compositionally biased region" description="Polar residues" evidence="6">
    <location>
        <begin position="963"/>
        <end position="1000"/>
    </location>
</feature>
<evidence type="ECO:0000256" key="4">
    <source>
        <dbReference type="RuleBase" id="RU003426"/>
    </source>
</evidence>
<evidence type="ECO:0000313" key="9">
    <source>
        <dbReference type="EMBL" id="KAF6228363.1"/>
    </source>
</evidence>
<dbReference type="FunFam" id="3.40.50.720:FF:000182">
    <property type="entry name" value="NAD-dependent malic enzyme"/>
    <property type="match status" value="1"/>
</dbReference>
<dbReference type="InterPro" id="IPR053268">
    <property type="entry name" value="Woronin_anchor"/>
</dbReference>
<feature type="compositionally biased region" description="Basic and acidic residues" evidence="6">
    <location>
        <begin position="1572"/>
        <end position="1581"/>
    </location>
</feature>
<comment type="similarity">
    <text evidence="2 4">Belongs to the malic enzymes family.</text>
</comment>
<feature type="compositionally biased region" description="Polar residues" evidence="6">
    <location>
        <begin position="761"/>
        <end position="771"/>
    </location>
</feature>
<feature type="compositionally biased region" description="Basic and acidic residues" evidence="6">
    <location>
        <begin position="4842"/>
        <end position="4872"/>
    </location>
</feature>
<name>A0A8H6FHR7_9LECA</name>
<feature type="region of interest" description="Disordered" evidence="6">
    <location>
        <begin position="3703"/>
        <end position="3963"/>
    </location>
</feature>
<feature type="compositionally biased region" description="Basic and acidic residues" evidence="6">
    <location>
        <begin position="2253"/>
        <end position="2283"/>
    </location>
</feature>
<feature type="compositionally biased region" description="Polar residues" evidence="6">
    <location>
        <begin position="2579"/>
        <end position="2588"/>
    </location>
</feature>
<dbReference type="SMART" id="SM00919">
    <property type="entry name" value="Malic_M"/>
    <property type="match status" value="1"/>
</dbReference>
<keyword evidence="10" id="KW-1185">Reference proteome</keyword>
<feature type="compositionally biased region" description="Basic and acidic residues" evidence="6">
    <location>
        <begin position="5233"/>
        <end position="5247"/>
    </location>
</feature>
<feature type="compositionally biased region" description="Basic and acidic residues" evidence="6">
    <location>
        <begin position="3885"/>
        <end position="3897"/>
    </location>
</feature>
<dbReference type="GO" id="GO:0016616">
    <property type="term" value="F:oxidoreductase activity, acting on the CH-OH group of donors, NAD or NADP as acceptor"/>
    <property type="evidence" value="ECO:0007669"/>
    <property type="project" value="InterPro"/>
</dbReference>
<feature type="compositionally biased region" description="Basic and acidic residues" evidence="6">
    <location>
        <begin position="1765"/>
        <end position="1780"/>
    </location>
</feature>
<dbReference type="FunFam" id="3.40.50.10380:FF:000007">
    <property type="entry name" value="Malic enzyme"/>
    <property type="match status" value="1"/>
</dbReference>
<feature type="compositionally biased region" description="Basic and acidic residues" evidence="6">
    <location>
        <begin position="4568"/>
        <end position="4593"/>
    </location>
</feature>
<feature type="compositionally biased region" description="Basic and acidic residues" evidence="6">
    <location>
        <begin position="1598"/>
        <end position="1617"/>
    </location>
</feature>
<feature type="compositionally biased region" description="Basic residues" evidence="6">
    <location>
        <begin position="4050"/>
        <end position="4059"/>
    </location>
</feature>
<feature type="compositionally biased region" description="Acidic residues" evidence="6">
    <location>
        <begin position="4939"/>
        <end position="4949"/>
    </location>
</feature>
<feature type="region of interest" description="Disordered" evidence="6">
    <location>
        <begin position="2665"/>
        <end position="2689"/>
    </location>
</feature>
<feature type="compositionally biased region" description="Basic and acidic residues" evidence="6">
    <location>
        <begin position="3243"/>
        <end position="3260"/>
    </location>
</feature>
<dbReference type="InterPro" id="IPR037062">
    <property type="entry name" value="Malic_N_dom_sf"/>
</dbReference>
<feature type="compositionally biased region" description="Basic and acidic residues" evidence="6">
    <location>
        <begin position="1925"/>
        <end position="1944"/>
    </location>
</feature>
<feature type="region of interest" description="Disordered" evidence="6">
    <location>
        <begin position="1874"/>
        <end position="2000"/>
    </location>
</feature>
<dbReference type="PROSITE" id="PS00331">
    <property type="entry name" value="MALIC_ENZYMES"/>
    <property type="match status" value="1"/>
</dbReference>
<feature type="compositionally biased region" description="Polar residues" evidence="6">
    <location>
        <begin position="2435"/>
        <end position="2460"/>
    </location>
</feature>
<evidence type="ECO:0000256" key="2">
    <source>
        <dbReference type="ARBA" id="ARBA00008785"/>
    </source>
</evidence>
<feature type="region of interest" description="Disordered" evidence="6">
    <location>
        <begin position="1084"/>
        <end position="1135"/>
    </location>
</feature>
<dbReference type="Gene3D" id="3.40.50.10380">
    <property type="entry name" value="Malic enzyme, N-terminal domain"/>
    <property type="match status" value="1"/>
</dbReference>
<feature type="compositionally biased region" description="Basic and acidic residues" evidence="6">
    <location>
        <begin position="1727"/>
        <end position="1739"/>
    </location>
</feature>
<feature type="compositionally biased region" description="Basic and acidic residues" evidence="6">
    <location>
        <begin position="4177"/>
        <end position="4186"/>
    </location>
</feature>
<gene>
    <name evidence="9" type="ORF">HO133_008093</name>
</gene>
<dbReference type="InterPro" id="IPR001891">
    <property type="entry name" value="Malic_OxRdtase"/>
</dbReference>
<dbReference type="PANTHER" id="PTHR40641:SF2">
    <property type="entry name" value="INVOLUCRIN REPEAT PROTEIN"/>
    <property type="match status" value="1"/>
</dbReference>
<feature type="region of interest" description="Disordered" evidence="6">
    <location>
        <begin position="941"/>
        <end position="1001"/>
    </location>
</feature>
<feature type="compositionally biased region" description="Basic and acidic residues" evidence="6">
    <location>
        <begin position="4809"/>
        <end position="4831"/>
    </location>
</feature>
<feature type="compositionally biased region" description="Basic residues" evidence="6">
    <location>
        <begin position="1249"/>
        <end position="1265"/>
    </location>
</feature>
<feature type="compositionally biased region" description="Polar residues" evidence="6">
    <location>
        <begin position="1461"/>
        <end position="1489"/>
    </location>
</feature>
<feature type="compositionally biased region" description="Basic residues" evidence="6">
    <location>
        <begin position="5003"/>
        <end position="5013"/>
    </location>
</feature>
<feature type="compositionally biased region" description="Polar residues" evidence="6">
    <location>
        <begin position="2930"/>
        <end position="2949"/>
    </location>
</feature>
<evidence type="ECO:0000256" key="6">
    <source>
        <dbReference type="SAM" id="MobiDB-lite"/>
    </source>
</evidence>
<dbReference type="InterPro" id="IPR015884">
    <property type="entry name" value="Malic_enzyme_CS"/>
</dbReference>
<feature type="compositionally biased region" description="Basic and acidic residues" evidence="6">
    <location>
        <begin position="2151"/>
        <end position="2168"/>
    </location>
</feature>
<feature type="compositionally biased region" description="Basic and acidic residues" evidence="6">
    <location>
        <begin position="5329"/>
        <end position="5341"/>
    </location>
</feature>
<dbReference type="RefSeq" id="XP_037156297.1">
    <property type="nucleotide sequence ID" value="XM_037298961.1"/>
</dbReference>
<feature type="region of interest" description="Disordered" evidence="6">
    <location>
        <begin position="3364"/>
        <end position="3660"/>
    </location>
</feature>
<feature type="region of interest" description="Disordered" evidence="6">
    <location>
        <begin position="2017"/>
        <end position="2601"/>
    </location>
</feature>
<feature type="compositionally biased region" description="Basic and acidic residues" evidence="6">
    <location>
        <begin position="2834"/>
        <end position="2850"/>
    </location>
</feature>
<feature type="coiled-coil region" evidence="5">
    <location>
        <begin position="5536"/>
        <end position="5577"/>
    </location>
</feature>
<dbReference type="Pfam" id="PF00390">
    <property type="entry name" value="malic"/>
    <property type="match status" value="1"/>
</dbReference>
<evidence type="ECO:0000259" key="7">
    <source>
        <dbReference type="SMART" id="SM00919"/>
    </source>
</evidence>
<feature type="compositionally biased region" description="Basic and acidic residues" evidence="6">
    <location>
        <begin position="4626"/>
        <end position="4641"/>
    </location>
</feature>
<feature type="region of interest" description="Disordered" evidence="6">
    <location>
        <begin position="4391"/>
        <end position="4413"/>
    </location>
</feature>
<feature type="region of interest" description="Disordered" evidence="6">
    <location>
        <begin position="1721"/>
        <end position="1814"/>
    </location>
</feature>
<feature type="compositionally biased region" description="Basic and acidic residues" evidence="6">
    <location>
        <begin position="1694"/>
        <end position="1704"/>
    </location>
</feature>
<feature type="compositionally biased region" description="Basic residues" evidence="6">
    <location>
        <begin position="2742"/>
        <end position="2751"/>
    </location>
</feature>
<feature type="region of interest" description="Disordered" evidence="6">
    <location>
        <begin position="3994"/>
        <end position="4017"/>
    </location>
</feature>
<dbReference type="Proteomes" id="UP000593566">
    <property type="component" value="Unassembled WGS sequence"/>
</dbReference>
<dbReference type="EMBL" id="JACCJB010000004">
    <property type="protein sequence ID" value="KAF6228363.1"/>
    <property type="molecule type" value="Genomic_DNA"/>
</dbReference>
<feature type="region of interest" description="Disordered" evidence="6">
    <location>
        <begin position="4925"/>
        <end position="5283"/>
    </location>
</feature>
<dbReference type="GeneID" id="59336490"/>
<dbReference type="Gene3D" id="3.40.50.720">
    <property type="entry name" value="NAD(P)-binding Rossmann-like Domain"/>
    <property type="match status" value="1"/>
</dbReference>
<feature type="compositionally biased region" description="Polar residues" evidence="6">
    <location>
        <begin position="5248"/>
        <end position="5258"/>
    </location>
</feature>
<feature type="compositionally biased region" description="Basic and acidic residues" evidence="6">
    <location>
        <begin position="693"/>
        <end position="725"/>
    </location>
</feature>
<feature type="domain" description="Malic enzyme NAD-binding" evidence="7">
    <location>
        <begin position="254"/>
        <end position="509"/>
    </location>
</feature>
<dbReference type="InterPro" id="IPR012302">
    <property type="entry name" value="Malic_NAD-bd"/>
</dbReference>
<feature type="compositionally biased region" description="Basic and acidic residues" evidence="6">
    <location>
        <begin position="3328"/>
        <end position="3341"/>
    </location>
</feature>
<feature type="compositionally biased region" description="Basic and acidic residues" evidence="6">
    <location>
        <begin position="2208"/>
        <end position="2224"/>
    </location>
</feature>
<feature type="compositionally biased region" description="Basic and acidic residues" evidence="6">
    <location>
        <begin position="4651"/>
        <end position="4708"/>
    </location>
</feature>
<feature type="compositionally biased region" description="Basic residues" evidence="6">
    <location>
        <begin position="2059"/>
        <end position="2074"/>
    </location>
</feature>
<protein>
    <recommendedName>
        <fullName evidence="4">Malic enzyme</fullName>
    </recommendedName>
</protein>
<feature type="compositionally biased region" description="Polar residues" evidence="6">
    <location>
        <begin position="2539"/>
        <end position="2570"/>
    </location>
</feature>
<dbReference type="InterPro" id="IPR012301">
    <property type="entry name" value="Malic_N_dom"/>
</dbReference>
<feature type="region of interest" description="Disordered" evidence="6">
    <location>
        <begin position="3017"/>
        <end position="3036"/>
    </location>
</feature>
<feature type="region of interest" description="Disordered" evidence="6">
    <location>
        <begin position="1407"/>
        <end position="1533"/>
    </location>
</feature>
<feature type="compositionally biased region" description="Polar residues" evidence="6">
    <location>
        <begin position="4003"/>
        <end position="4016"/>
    </location>
</feature>
<dbReference type="GO" id="GO:0046872">
    <property type="term" value="F:metal ion binding"/>
    <property type="evidence" value="ECO:0007669"/>
    <property type="project" value="UniProtKB-KW"/>
</dbReference>
<feature type="compositionally biased region" description="Polar residues" evidence="6">
    <location>
        <begin position="1202"/>
        <end position="1212"/>
    </location>
</feature>
<evidence type="ECO:0000256" key="5">
    <source>
        <dbReference type="SAM" id="Coils"/>
    </source>
</evidence>
<feature type="compositionally biased region" description="Basic and acidic residues" evidence="6">
    <location>
        <begin position="1790"/>
        <end position="1802"/>
    </location>
</feature>
<feature type="compositionally biased region" description="Basic and acidic residues" evidence="6">
    <location>
        <begin position="4200"/>
        <end position="4231"/>
    </location>
</feature>
<feature type="region of interest" description="Disordered" evidence="6">
    <location>
        <begin position="3046"/>
        <end position="3341"/>
    </location>
</feature>
<feature type="region of interest" description="Disordered" evidence="6">
    <location>
        <begin position="534"/>
        <end position="651"/>
    </location>
</feature>
<dbReference type="PANTHER" id="PTHR40641">
    <property type="entry name" value="INVOLUCRIN REPEAT PROTEIN (AFU_ORTHOLOGUE AFUA_2G08060)"/>
    <property type="match status" value="1"/>
</dbReference>
<keyword evidence="5" id="KW-0175">Coiled coil</keyword>
<feature type="compositionally biased region" description="Basic residues" evidence="6">
    <location>
        <begin position="3408"/>
        <end position="3417"/>
    </location>
</feature>
<feature type="compositionally biased region" description="Polar residues" evidence="6">
    <location>
        <begin position="2407"/>
        <end position="2424"/>
    </location>
</feature>
<feature type="compositionally biased region" description="Polar residues" evidence="6">
    <location>
        <begin position="3941"/>
        <end position="3952"/>
    </location>
</feature>
<feature type="compositionally biased region" description="Basic and acidic residues" evidence="6">
    <location>
        <begin position="1108"/>
        <end position="1124"/>
    </location>
</feature>
<dbReference type="SUPFAM" id="SSF53223">
    <property type="entry name" value="Aminoacid dehydrogenase-like, N-terminal domain"/>
    <property type="match status" value="1"/>
</dbReference>
<evidence type="ECO:0000256" key="3">
    <source>
        <dbReference type="ARBA" id="ARBA00022723"/>
    </source>
</evidence>
<feature type="compositionally biased region" description="Low complexity" evidence="6">
    <location>
        <begin position="2498"/>
        <end position="2511"/>
    </location>
</feature>
<feature type="compositionally biased region" description="Low complexity" evidence="6">
    <location>
        <begin position="1511"/>
        <end position="1524"/>
    </location>
</feature>
<dbReference type="PRINTS" id="PR00072">
    <property type="entry name" value="MALOXRDTASE"/>
</dbReference>
<feature type="compositionally biased region" description="Polar residues" evidence="6">
    <location>
        <begin position="5342"/>
        <end position="5354"/>
    </location>
</feature>
<feature type="compositionally biased region" description="Basic residues" evidence="6">
    <location>
        <begin position="2672"/>
        <end position="2683"/>
    </location>
</feature>
<reference evidence="9 10" key="1">
    <citation type="journal article" date="2020" name="Genomics">
        <title>Complete, high-quality genomes from long-read metagenomic sequencing of two wolf lichen thalli reveals enigmatic genome architecture.</title>
        <authorList>
            <person name="McKenzie S.K."/>
            <person name="Walston R.F."/>
            <person name="Allen J.L."/>
        </authorList>
    </citation>
    <scope>NUCLEOTIDE SEQUENCE [LARGE SCALE GENOMIC DNA]</scope>
    <source>
        <strain evidence="9">WasteWater1</strain>
    </source>
</reference>
<feature type="compositionally biased region" description="Basic residues" evidence="6">
    <location>
        <begin position="3589"/>
        <end position="3603"/>
    </location>
</feature>
<feature type="compositionally biased region" description="Basic and acidic residues" evidence="6">
    <location>
        <begin position="1978"/>
        <end position="1994"/>
    </location>
</feature>
<feature type="region of interest" description="Disordered" evidence="6">
    <location>
        <begin position="2809"/>
        <end position="3005"/>
    </location>
</feature>
<feature type="compositionally biased region" description="Basic residues" evidence="6">
    <location>
        <begin position="3533"/>
        <end position="3543"/>
    </location>
</feature>
<dbReference type="NCBIfam" id="NF010052">
    <property type="entry name" value="PRK13529.1"/>
    <property type="match status" value="1"/>
</dbReference>
<feature type="compositionally biased region" description="Low complexity" evidence="6">
    <location>
        <begin position="4778"/>
        <end position="4787"/>
    </location>
</feature>
<feature type="region of interest" description="Disordered" evidence="6">
    <location>
        <begin position="5297"/>
        <end position="5363"/>
    </location>
</feature>
<feature type="compositionally biased region" description="Basic residues" evidence="6">
    <location>
        <begin position="4519"/>
        <end position="4534"/>
    </location>
</feature>
<dbReference type="CDD" id="cd05312">
    <property type="entry name" value="NAD_bind_1_malic_enz"/>
    <property type="match status" value="1"/>
</dbReference>
<feature type="compositionally biased region" description="Basic and acidic residues" evidence="6">
    <location>
        <begin position="4987"/>
        <end position="5002"/>
    </location>
</feature>
<feature type="compositionally biased region" description="Basic residues" evidence="6">
    <location>
        <begin position="3470"/>
        <end position="3480"/>
    </location>
</feature>
<feature type="region of interest" description="Disordered" evidence="6">
    <location>
        <begin position="2719"/>
        <end position="2795"/>
    </location>
</feature>
<feature type="compositionally biased region" description="Basic residues" evidence="6">
    <location>
        <begin position="3074"/>
        <end position="3085"/>
    </location>
</feature>
<dbReference type="GO" id="GO:0004470">
    <property type="term" value="F:malic enzyme activity"/>
    <property type="evidence" value="ECO:0007669"/>
    <property type="project" value="InterPro"/>
</dbReference>
<accession>A0A8H6FHR7</accession>
<feature type="compositionally biased region" description="Basic and acidic residues" evidence="6">
    <location>
        <begin position="3388"/>
        <end position="3401"/>
    </location>
</feature>
<feature type="compositionally biased region" description="Basic residues" evidence="6">
    <location>
        <begin position="1435"/>
        <end position="1449"/>
    </location>
</feature>
<feature type="compositionally biased region" description="Basic and acidic residues" evidence="6">
    <location>
        <begin position="3117"/>
        <end position="3137"/>
    </location>
</feature>
<feature type="region of interest" description="Disordered" evidence="6">
    <location>
        <begin position="678"/>
        <end position="852"/>
    </location>
</feature>
<feature type="compositionally biased region" description="Basic residues" evidence="6">
    <location>
        <begin position="726"/>
        <end position="737"/>
    </location>
</feature>
<feature type="domain" description="Malic enzyme N-terminal" evidence="8">
    <location>
        <begin position="66"/>
        <end position="244"/>
    </location>
</feature>
<feature type="compositionally biased region" description="Basic and acidic residues" evidence="6">
    <location>
        <begin position="3816"/>
        <end position="3825"/>
    </location>
</feature>
<feature type="region of interest" description="Disordered" evidence="6">
    <location>
        <begin position="1546"/>
        <end position="1708"/>
    </location>
</feature>
<feature type="compositionally biased region" description="Basic residues" evidence="6">
    <location>
        <begin position="3147"/>
        <end position="3156"/>
    </location>
</feature>
<proteinExistence type="inferred from homology"/>